<gene>
    <name evidence="10" type="ORF">SAMN02745221_00939</name>
</gene>
<dbReference type="OrthoDB" id="9803125at2"/>
<dbReference type="Proteomes" id="UP000242329">
    <property type="component" value="Unassembled WGS sequence"/>
</dbReference>
<dbReference type="PANTHER" id="PTHR42769:SF3">
    <property type="entry name" value="SUPEROXIDE DISMUTASE [FE] 2, CHLOROPLASTIC"/>
    <property type="match status" value="1"/>
</dbReference>
<dbReference type="SUPFAM" id="SSF54719">
    <property type="entry name" value="Fe,Mn superoxide dismutase (SOD), C-terminal domain"/>
    <property type="match status" value="1"/>
</dbReference>
<sequence length="191" mass="21976">MAYQLPPLPYAADALEPVISRETIEYHYGKHHQTYVNNLNNLIKDTPMENLTLEEIVLRSSGTIFNNAAQVFNHNFYWNCLTPNGKGQPSGALAEAICQQWGDFAKFKEEFSKAAISLFGSGWTWLVKDEQGKLSIENTSNADTPILRGKKPLLTFDVWEHAYYIDYRNARATYVEKLWDIINWDFVESNF</sequence>
<feature type="binding site" evidence="6">
    <location>
        <position position="157"/>
    </location>
    <ligand>
        <name>Mn(2+)</name>
        <dbReference type="ChEBI" id="CHEBI:29035"/>
    </ligand>
</feature>
<keyword evidence="4" id="KW-0408">Iron</keyword>
<comment type="similarity">
    <text evidence="1 7">Belongs to the iron/manganese superoxide dismutase family.</text>
</comment>
<dbReference type="STRING" id="1123382.SAMN02745221_00939"/>
<dbReference type="PROSITE" id="PS00088">
    <property type="entry name" value="SOD_MN"/>
    <property type="match status" value="1"/>
</dbReference>
<evidence type="ECO:0000259" key="9">
    <source>
        <dbReference type="Pfam" id="PF02777"/>
    </source>
</evidence>
<dbReference type="PIRSF" id="PIRSF000349">
    <property type="entry name" value="SODismutase"/>
    <property type="match status" value="1"/>
</dbReference>
<dbReference type="GO" id="GO:0046872">
    <property type="term" value="F:metal ion binding"/>
    <property type="evidence" value="ECO:0007669"/>
    <property type="project" value="UniProtKB-KW"/>
</dbReference>
<dbReference type="InterPro" id="IPR019832">
    <property type="entry name" value="Mn/Fe_SOD_C"/>
</dbReference>
<accession>A0A1M5MJZ5</accession>
<dbReference type="InterPro" id="IPR019833">
    <property type="entry name" value="Mn/Fe_SOD_BS"/>
</dbReference>
<dbReference type="GO" id="GO:0004784">
    <property type="term" value="F:superoxide dismutase activity"/>
    <property type="evidence" value="ECO:0007669"/>
    <property type="project" value="UniProtKB-EC"/>
</dbReference>
<dbReference type="PANTHER" id="PTHR42769">
    <property type="entry name" value="SUPEROXIDE DISMUTASE"/>
    <property type="match status" value="1"/>
</dbReference>
<dbReference type="Pfam" id="PF00081">
    <property type="entry name" value="Sod_Fe_N"/>
    <property type="match status" value="1"/>
</dbReference>
<keyword evidence="3 7" id="KW-0560">Oxidoreductase</keyword>
<dbReference type="RefSeq" id="WP_073090781.1">
    <property type="nucleotide sequence ID" value="NZ_FQWY01000012.1"/>
</dbReference>
<comment type="catalytic activity">
    <reaction evidence="5 7">
        <text>2 superoxide + 2 H(+) = H2O2 + O2</text>
        <dbReference type="Rhea" id="RHEA:20696"/>
        <dbReference type="ChEBI" id="CHEBI:15378"/>
        <dbReference type="ChEBI" id="CHEBI:15379"/>
        <dbReference type="ChEBI" id="CHEBI:16240"/>
        <dbReference type="ChEBI" id="CHEBI:18421"/>
        <dbReference type="EC" id="1.15.1.1"/>
    </reaction>
</comment>
<dbReference type="FunFam" id="3.55.40.20:FF:000001">
    <property type="entry name" value="Superoxide dismutase"/>
    <property type="match status" value="1"/>
</dbReference>
<dbReference type="Gene3D" id="3.55.40.20">
    <property type="entry name" value="Iron/manganese superoxide dismutase, C-terminal domain"/>
    <property type="match status" value="1"/>
</dbReference>
<dbReference type="Gene3D" id="1.10.287.990">
    <property type="entry name" value="Fe,Mn superoxide dismutase (SOD) domain"/>
    <property type="match status" value="1"/>
</dbReference>
<comment type="function">
    <text evidence="7">Destroys radicals which are normally produced within the cells and which are toxic to biological systems.</text>
</comment>
<evidence type="ECO:0000256" key="7">
    <source>
        <dbReference type="RuleBase" id="RU000414"/>
    </source>
</evidence>
<feature type="domain" description="Manganese/iron superoxide dismutase C-terminal" evidence="9">
    <location>
        <begin position="89"/>
        <end position="189"/>
    </location>
</feature>
<evidence type="ECO:0000256" key="3">
    <source>
        <dbReference type="ARBA" id="ARBA00023002"/>
    </source>
</evidence>
<feature type="binding site" evidence="6">
    <location>
        <position position="27"/>
    </location>
    <ligand>
        <name>Mn(2+)</name>
        <dbReference type="ChEBI" id="CHEBI:29035"/>
    </ligand>
</feature>
<dbReference type="InterPro" id="IPR019831">
    <property type="entry name" value="Mn/Fe_SOD_N"/>
</dbReference>
<dbReference type="EC" id="1.15.1.1" evidence="7"/>
<dbReference type="GO" id="GO:0005737">
    <property type="term" value="C:cytoplasm"/>
    <property type="evidence" value="ECO:0007669"/>
    <property type="project" value="UniProtKB-ARBA"/>
</dbReference>
<feature type="binding site" evidence="6">
    <location>
        <position position="161"/>
    </location>
    <ligand>
        <name>Mn(2+)</name>
        <dbReference type="ChEBI" id="CHEBI:29035"/>
    </ligand>
</feature>
<evidence type="ECO:0000256" key="1">
    <source>
        <dbReference type="ARBA" id="ARBA00008714"/>
    </source>
</evidence>
<keyword evidence="2 6" id="KW-0479">Metal-binding</keyword>
<organism evidence="10 11">
    <name type="scientific">Thermosyntropha lipolytica DSM 11003</name>
    <dbReference type="NCBI Taxonomy" id="1123382"/>
    <lineage>
        <taxon>Bacteria</taxon>
        <taxon>Bacillati</taxon>
        <taxon>Bacillota</taxon>
        <taxon>Clostridia</taxon>
        <taxon>Eubacteriales</taxon>
        <taxon>Syntrophomonadaceae</taxon>
        <taxon>Thermosyntropha</taxon>
    </lineage>
</organism>
<proteinExistence type="inferred from homology"/>
<dbReference type="InterPro" id="IPR036314">
    <property type="entry name" value="SOD_C_sf"/>
</dbReference>
<evidence type="ECO:0000313" key="10">
    <source>
        <dbReference type="EMBL" id="SHG77690.1"/>
    </source>
</evidence>
<dbReference type="InterPro" id="IPR001189">
    <property type="entry name" value="Mn/Fe_SOD"/>
</dbReference>
<evidence type="ECO:0000256" key="6">
    <source>
        <dbReference type="PIRSR" id="PIRSR000349-1"/>
    </source>
</evidence>
<protein>
    <recommendedName>
        <fullName evidence="7">Superoxide dismutase</fullName>
        <ecNumber evidence="7">1.15.1.1</ecNumber>
    </recommendedName>
</protein>
<name>A0A1M5MJZ5_9FIRM</name>
<evidence type="ECO:0000256" key="2">
    <source>
        <dbReference type="ARBA" id="ARBA00022723"/>
    </source>
</evidence>
<dbReference type="EMBL" id="FQWY01000012">
    <property type="protein sequence ID" value="SHG77690.1"/>
    <property type="molecule type" value="Genomic_DNA"/>
</dbReference>
<reference evidence="11" key="1">
    <citation type="submission" date="2016-11" db="EMBL/GenBank/DDBJ databases">
        <authorList>
            <person name="Varghese N."/>
            <person name="Submissions S."/>
        </authorList>
    </citation>
    <scope>NUCLEOTIDE SEQUENCE [LARGE SCALE GENOMIC DNA]</scope>
    <source>
        <strain evidence="11">DSM 11003</strain>
    </source>
</reference>
<dbReference type="PRINTS" id="PR01703">
    <property type="entry name" value="MNSODISMTASE"/>
</dbReference>
<dbReference type="AlphaFoldDB" id="A0A1M5MJZ5"/>
<dbReference type="Pfam" id="PF02777">
    <property type="entry name" value="Sod_Fe_C"/>
    <property type="match status" value="1"/>
</dbReference>
<keyword evidence="11" id="KW-1185">Reference proteome</keyword>
<evidence type="ECO:0000256" key="5">
    <source>
        <dbReference type="ARBA" id="ARBA00049204"/>
    </source>
</evidence>
<evidence type="ECO:0000313" key="11">
    <source>
        <dbReference type="Proteomes" id="UP000242329"/>
    </source>
</evidence>
<dbReference type="SUPFAM" id="SSF46609">
    <property type="entry name" value="Fe,Mn superoxide dismutase (SOD), N-terminal domain"/>
    <property type="match status" value="1"/>
</dbReference>
<dbReference type="FunFam" id="1.10.287.990:FF:000002">
    <property type="entry name" value="Superoxide dismutase"/>
    <property type="match status" value="1"/>
</dbReference>
<evidence type="ECO:0000256" key="4">
    <source>
        <dbReference type="ARBA" id="ARBA00023004"/>
    </source>
</evidence>
<evidence type="ECO:0000259" key="8">
    <source>
        <dbReference type="Pfam" id="PF00081"/>
    </source>
</evidence>
<feature type="domain" description="Manganese/iron superoxide dismutase N-terminal" evidence="8">
    <location>
        <begin position="3"/>
        <end position="81"/>
    </location>
</feature>
<dbReference type="InterPro" id="IPR036324">
    <property type="entry name" value="Mn/Fe_SOD_N_sf"/>
</dbReference>
<feature type="binding site" evidence="6">
    <location>
        <position position="74"/>
    </location>
    <ligand>
        <name>Mn(2+)</name>
        <dbReference type="ChEBI" id="CHEBI:29035"/>
    </ligand>
</feature>